<dbReference type="GO" id="GO:0015937">
    <property type="term" value="P:coenzyme A biosynthetic process"/>
    <property type="evidence" value="ECO:0007669"/>
    <property type="project" value="TreeGrafter"/>
</dbReference>
<keyword evidence="5" id="KW-1185">Reference proteome</keyword>
<feature type="region of interest" description="Disordered" evidence="2">
    <location>
        <begin position="1"/>
        <end position="31"/>
    </location>
</feature>
<comment type="similarity">
    <text evidence="1">Belongs to the HFCD (homooligomeric flavin containing Cys decarboxylase) superfamily.</text>
</comment>
<feature type="domain" description="Flavoprotein" evidence="3">
    <location>
        <begin position="81"/>
        <end position="185"/>
    </location>
</feature>
<proteinExistence type="inferred from homology"/>
<dbReference type="Proteomes" id="UP001283341">
    <property type="component" value="Unassembled WGS sequence"/>
</dbReference>
<dbReference type="PANTHER" id="PTHR14359">
    <property type="entry name" value="HOMO-OLIGOMERIC FLAVIN CONTAINING CYS DECARBOXYLASE FAMILY"/>
    <property type="match status" value="1"/>
</dbReference>
<evidence type="ECO:0000313" key="4">
    <source>
        <dbReference type="EMBL" id="KAK3316195.1"/>
    </source>
</evidence>
<dbReference type="GO" id="GO:0010181">
    <property type="term" value="F:FMN binding"/>
    <property type="evidence" value="ECO:0007669"/>
    <property type="project" value="TreeGrafter"/>
</dbReference>
<evidence type="ECO:0000259" key="3">
    <source>
        <dbReference type="Pfam" id="PF02441"/>
    </source>
</evidence>
<dbReference type="PANTHER" id="PTHR14359:SF21">
    <property type="entry name" value="FLAVOPROTEIN DOMAIN-CONTAINING PROTEIN"/>
    <property type="match status" value="1"/>
</dbReference>
<evidence type="ECO:0000256" key="1">
    <source>
        <dbReference type="ARBA" id="ARBA00038350"/>
    </source>
</evidence>
<gene>
    <name evidence="4" type="ORF">B0H66DRAFT_284796</name>
</gene>
<evidence type="ECO:0000313" key="5">
    <source>
        <dbReference type="Proteomes" id="UP001283341"/>
    </source>
</evidence>
<dbReference type="GO" id="GO:0004633">
    <property type="term" value="F:phosphopantothenoylcysteine decarboxylase activity"/>
    <property type="evidence" value="ECO:0007669"/>
    <property type="project" value="TreeGrafter"/>
</dbReference>
<dbReference type="SUPFAM" id="SSF140860">
    <property type="entry name" value="Pseudo ankyrin repeat-like"/>
    <property type="match status" value="1"/>
</dbReference>
<dbReference type="Pfam" id="PF02441">
    <property type="entry name" value="Flavoprotein"/>
    <property type="match status" value="1"/>
</dbReference>
<dbReference type="EMBL" id="JAUEDM010000005">
    <property type="protein sequence ID" value="KAK3316195.1"/>
    <property type="molecule type" value="Genomic_DNA"/>
</dbReference>
<accession>A0AAE0I0F2</accession>
<dbReference type="SUPFAM" id="SSF52507">
    <property type="entry name" value="Homo-oligomeric flavin-containing Cys decarboxylases, HFCD"/>
    <property type="match status" value="1"/>
</dbReference>
<reference evidence="4" key="2">
    <citation type="submission" date="2023-06" db="EMBL/GenBank/DDBJ databases">
        <authorList>
            <consortium name="Lawrence Berkeley National Laboratory"/>
            <person name="Haridas S."/>
            <person name="Hensen N."/>
            <person name="Bonometti L."/>
            <person name="Westerberg I."/>
            <person name="Brannstrom I.O."/>
            <person name="Guillou S."/>
            <person name="Cros-Aarteil S."/>
            <person name="Calhoun S."/>
            <person name="Kuo A."/>
            <person name="Mondo S."/>
            <person name="Pangilinan J."/>
            <person name="Riley R."/>
            <person name="Labutti K."/>
            <person name="Andreopoulos B."/>
            <person name="Lipzen A."/>
            <person name="Chen C."/>
            <person name="Yanf M."/>
            <person name="Daum C."/>
            <person name="Ng V."/>
            <person name="Clum A."/>
            <person name="Steindorff A."/>
            <person name="Ohm R."/>
            <person name="Martin F."/>
            <person name="Silar P."/>
            <person name="Natvig D."/>
            <person name="Lalanne C."/>
            <person name="Gautier V."/>
            <person name="Ament-Velasquez S.L."/>
            <person name="Kruys A."/>
            <person name="Hutchinson M.I."/>
            <person name="Powell A.J."/>
            <person name="Barry K."/>
            <person name="Miller A.N."/>
            <person name="Grigoriev I.V."/>
            <person name="Debuchy R."/>
            <person name="Gladieux P."/>
            <person name="Thoren M.H."/>
            <person name="Johannesson H."/>
        </authorList>
    </citation>
    <scope>NUCLEOTIDE SEQUENCE</scope>
    <source>
        <strain evidence="4">CBS 118394</strain>
    </source>
</reference>
<comment type="caution">
    <text evidence="4">The sequence shown here is derived from an EMBL/GenBank/DDBJ whole genome shotgun (WGS) entry which is preliminary data.</text>
</comment>
<dbReference type="InterPro" id="IPR036551">
    <property type="entry name" value="Flavin_trans-like"/>
</dbReference>
<evidence type="ECO:0000256" key="2">
    <source>
        <dbReference type="SAM" id="MobiDB-lite"/>
    </source>
</evidence>
<protein>
    <recommendedName>
        <fullName evidence="3">Flavoprotein domain-containing protein</fullName>
    </recommendedName>
</protein>
<organism evidence="4 5">
    <name type="scientific">Apodospora peruviana</name>
    <dbReference type="NCBI Taxonomy" id="516989"/>
    <lineage>
        <taxon>Eukaryota</taxon>
        <taxon>Fungi</taxon>
        <taxon>Dikarya</taxon>
        <taxon>Ascomycota</taxon>
        <taxon>Pezizomycotina</taxon>
        <taxon>Sordariomycetes</taxon>
        <taxon>Sordariomycetidae</taxon>
        <taxon>Sordariales</taxon>
        <taxon>Lasiosphaeriaceae</taxon>
        <taxon>Apodospora</taxon>
    </lineage>
</organism>
<dbReference type="Gene3D" id="3.40.50.1950">
    <property type="entry name" value="Flavin prenyltransferase-like"/>
    <property type="match status" value="1"/>
</dbReference>
<dbReference type="AlphaFoldDB" id="A0AAE0I0F2"/>
<feature type="region of interest" description="Disordered" evidence="2">
    <location>
        <begin position="556"/>
        <end position="590"/>
    </location>
</feature>
<sequence>MAGSSPYHHHHIVGHRGSSLGRVPSSPSISEIQRPRELRLLVAANGPRDVAFAQAIAVRLSKDSAITTRAIVDDMTHRLAQEVIVHQNKSLRRGGPECTSSREIEECHQQAFELVDWADLLVLAPIDADHMAKMMCGMSDTLLLEVLRSWDASKRILLIPGMTTHMWENPVTKRQVSKLHRKWSWVRVMSPILWHYGDRAINPKRVVKWDAFNEVLGIIKNQADLLKLGHNVEVAIQQGMSHPAGAASAGGRRPQHSSTLPPEIWSIIFEYTNDWELATSLGVFTNLPMPPSEGWRLSPRDPSDPLQVFMHELEWTLLTANTTAICKKLSEAPSSFHDLSALAVHLIFKFSLTKVLTYIESNFPHIFKCFDGKTIPTKASAFYGRTDILDWWAKSASFLEKQYDSQALNGASMRGFVQVLEWWRRSGLPLKYTEAAFEAASSKGHLHVLEWWREALIQDPSIVPKPGRSLLAAAQSGQCEVIRWWEESGISVDHQDQVPKVASRWGQVKVLELWRQLRGDDKIQFDNQILIEPTYHAHVPVLEWWRKYAHGELPGMENNDVNNQDGGGDKKGSSSSSKHKNNKDDQQQRKRVEYKTMDIEEALEDSLGDQTKVRRWWAENGLNLGLGTSEWMKVRYL</sequence>
<dbReference type="InterPro" id="IPR003382">
    <property type="entry name" value="Flavoprotein"/>
</dbReference>
<dbReference type="GO" id="GO:0071513">
    <property type="term" value="C:phosphopantothenoylcysteine decarboxylase complex"/>
    <property type="evidence" value="ECO:0007669"/>
    <property type="project" value="TreeGrafter"/>
</dbReference>
<name>A0AAE0I0F2_9PEZI</name>
<reference evidence="4" key="1">
    <citation type="journal article" date="2023" name="Mol. Phylogenet. Evol.">
        <title>Genome-scale phylogeny and comparative genomics of the fungal order Sordariales.</title>
        <authorList>
            <person name="Hensen N."/>
            <person name="Bonometti L."/>
            <person name="Westerberg I."/>
            <person name="Brannstrom I.O."/>
            <person name="Guillou S."/>
            <person name="Cros-Aarteil S."/>
            <person name="Calhoun S."/>
            <person name="Haridas S."/>
            <person name="Kuo A."/>
            <person name="Mondo S."/>
            <person name="Pangilinan J."/>
            <person name="Riley R."/>
            <person name="LaButti K."/>
            <person name="Andreopoulos B."/>
            <person name="Lipzen A."/>
            <person name="Chen C."/>
            <person name="Yan M."/>
            <person name="Daum C."/>
            <person name="Ng V."/>
            <person name="Clum A."/>
            <person name="Steindorff A."/>
            <person name="Ohm R.A."/>
            <person name="Martin F."/>
            <person name="Silar P."/>
            <person name="Natvig D.O."/>
            <person name="Lalanne C."/>
            <person name="Gautier V."/>
            <person name="Ament-Velasquez S.L."/>
            <person name="Kruys A."/>
            <person name="Hutchinson M.I."/>
            <person name="Powell A.J."/>
            <person name="Barry K."/>
            <person name="Miller A.N."/>
            <person name="Grigoriev I.V."/>
            <person name="Debuchy R."/>
            <person name="Gladieux P."/>
            <person name="Hiltunen Thoren M."/>
            <person name="Johannesson H."/>
        </authorList>
    </citation>
    <scope>NUCLEOTIDE SEQUENCE</scope>
    <source>
        <strain evidence="4">CBS 118394</strain>
    </source>
</reference>